<name>A0A8H3A133_9AGAM</name>
<dbReference type="SMART" id="SM00066">
    <property type="entry name" value="GAL4"/>
    <property type="match status" value="2"/>
</dbReference>
<protein>
    <recommendedName>
        <fullName evidence="2">Zn(2)-C6 fungal-type domain-containing protein</fullName>
    </recommendedName>
</protein>
<dbReference type="AlphaFoldDB" id="A0A8H3A133"/>
<feature type="compositionally biased region" description="Polar residues" evidence="1">
    <location>
        <begin position="740"/>
        <end position="756"/>
    </location>
</feature>
<dbReference type="InterPro" id="IPR001138">
    <property type="entry name" value="Zn2Cys6_DnaBD"/>
</dbReference>
<accession>A0A8H3A133</accession>
<evidence type="ECO:0000313" key="3">
    <source>
        <dbReference type="EMBL" id="CAE6371483.1"/>
    </source>
</evidence>
<proteinExistence type="predicted"/>
<feature type="compositionally biased region" description="Polar residues" evidence="1">
    <location>
        <begin position="213"/>
        <end position="230"/>
    </location>
</feature>
<feature type="region of interest" description="Disordered" evidence="1">
    <location>
        <begin position="156"/>
        <end position="492"/>
    </location>
</feature>
<comment type="caution">
    <text evidence="3">The sequence shown here is derived from an EMBL/GenBank/DDBJ whole genome shotgun (WGS) entry which is preliminary data.</text>
</comment>
<feature type="compositionally biased region" description="Polar residues" evidence="1">
    <location>
        <begin position="873"/>
        <end position="883"/>
    </location>
</feature>
<feature type="compositionally biased region" description="Polar residues" evidence="1">
    <location>
        <begin position="702"/>
        <end position="713"/>
    </location>
</feature>
<feature type="compositionally biased region" description="Basic and acidic residues" evidence="1">
    <location>
        <begin position="1098"/>
        <end position="1117"/>
    </location>
</feature>
<organism evidence="3 4">
    <name type="scientific">Rhizoctonia solani</name>
    <dbReference type="NCBI Taxonomy" id="456999"/>
    <lineage>
        <taxon>Eukaryota</taxon>
        <taxon>Fungi</taxon>
        <taxon>Dikarya</taxon>
        <taxon>Basidiomycota</taxon>
        <taxon>Agaricomycotina</taxon>
        <taxon>Agaricomycetes</taxon>
        <taxon>Cantharellales</taxon>
        <taxon>Ceratobasidiaceae</taxon>
        <taxon>Rhizoctonia</taxon>
    </lineage>
</organism>
<dbReference type="InterPro" id="IPR036864">
    <property type="entry name" value="Zn2-C6_fun-type_DNA-bd_sf"/>
</dbReference>
<dbReference type="GO" id="GO:0008270">
    <property type="term" value="F:zinc ion binding"/>
    <property type="evidence" value="ECO:0007669"/>
    <property type="project" value="InterPro"/>
</dbReference>
<evidence type="ECO:0000256" key="1">
    <source>
        <dbReference type="SAM" id="MobiDB-lite"/>
    </source>
</evidence>
<feature type="compositionally biased region" description="Polar residues" evidence="1">
    <location>
        <begin position="241"/>
        <end position="255"/>
    </location>
</feature>
<reference evidence="3" key="1">
    <citation type="submission" date="2021-01" db="EMBL/GenBank/DDBJ databases">
        <authorList>
            <person name="Kaushik A."/>
        </authorList>
    </citation>
    <scope>NUCLEOTIDE SEQUENCE</scope>
    <source>
        <strain evidence="3">AG1-1B</strain>
    </source>
</reference>
<dbReference type="PROSITE" id="PS50048">
    <property type="entry name" value="ZN2_CY6_FUNGAL_2"/>
    <property type="match status" value="2"/>
</dbReference>
<gene>
    <name evidence="3" type="ORF">RDB_LOCUS16076</name>
</gene>
<dbReference type="CDD" id="cd00067">
    <property type="entry name" value="GAL4"/>
    <property type="match status" value="2"/>
</dbReference>
<dbReference type="GO" id="GO:0000981">
    <property type="term" value="F:DNA-binding transcription factor activity, RNA polymerase II-specific"/>
    <property type="evidence" value="ECO:0007669"/>
    <property type="project" value="InterPro"/>
</dbReference>
<feature type="compositionally biased region" description="Basic and acidic residues" evidence="1">
    <location>
        <begin position="857"/>
        <end position="872"/>
    </location>
</feature>
<feature type="compositionally biased region" description="Polar residues" evidence="1">
    <location>
        <begin position="1204"/>
        <end position="1213"/>
    </location>
</feature>
<dbReference type="Pfam" id="PF00172">
    <property type="entry name" value="Zn_clus"/>
    <property type="match status" value="1"/>
</dbReference>
<feature type="domain" description="Zn(2)-C6 fungal-type" evidence="2">
    <location>
        <begin position="123"/>
        <end position="153"/>
    </location>
</feature>
<feature type="region of interest" description="Disordered" evidence="1">
    <location>
        <begin position="939"/>
        <end position="967"/>
    </location>
</feature>
<feature type="compositionally biased region" description="Basic and acidic residues" evidence="1">
    <location>
        <begin position="678"/>
        <end position="689"/>
    </location>
</feature>
<feature type="compositionally biased region" description="Basic and acidic residues" evidence="1">
    <location>
        <begin position="1145"/>
        <end position="1156"/>
    </location>
</feature>
<evidence type="ECO:0000259" key="2">
    <source>
        <dbReference type="PROSITE" id="PS50048"/>
    </source>
</evidence>
<feature type="compositionally biased region" description="Basic and acidic residues" evidence="1">
    <location>
        <begin position="939"/>
        <end position="962"/>
    </location>
</feature>
<feature type="compositionally biased region" description="Acidic residues" evidence="1">
    <location>
        <begin position="1157"/>
        <end position="1199"/>
    </location>
</feature>
<sequence length="1213" mass="131518">RDALSIDALVERPSTRQCGKCQEAQSRCDGREPCRNCEVRGTLCGYAWSSFSSPHTLPPLHQAPPAPQGHPVLYFSPPSAKRRSPVPTGSIFPRSNALDGGWAIVPQGTNAPAAPHPPGPVVACKTCQARNTPCDGVTPVCGSCRMRRLECYLATPAGSSSDRRNGNGATMTWSARDRQALNPRSFPPSLSQAAMLLPPANGPSRPRAPSDANKPSSSRTSLSFMLNPNTEGKVASGSKGNGQRPSELKNISTNVPAPIHHVTPPTPVAPASMEKAQAAPPSMQMDIDVPTPTSRDPPTSPSSSTSGTMGGMTDLSRRPSRKRSASPENYGPEREDSPGRESVSSLGNAHIQAPHTTPPHTHARPPRTPSSEFGPGPSPTATSASASESFARPMSAESPGRTINREAGVAYRDPAHHEPVSPTRRESGPSSHREPPVHRDAALPHRDPSKQASISTALADIHLKSAGTSRASSPGHGRHDVFVHSAFNGPGSGRHAWTTFGTAGENMASSEGRAVAAVAVGDTRAPAASEGRMANVWRHETEAGMRRREAEAELRKQESQGHVDLHRRRSEGAKRRKIGDSEDEHRTERERGMSGATDERRMSIVEPERRSSGAESDRRMSIVEPERRMSIVEPDKHPVSDPEKRTSMAEPERRMSIVEPEKRMTGVETERNNSIPESGRRLSIVEHVRRATGVAPKDSGHRATSNSLPNPRATTAVDAFARSRRGSVPMPGAWTDDPKSQSVIVISDSPEAQTGDTEMDIPEQPEPLFPDRSTVPDTKSDSTEGSRAAAEESTPLGPFGHIWPPPPIPVPTDLGKKGRRTKPEPESTPVRSFITPLNLPPPPPTTQVKQSTPIVDDEVKERDKDKDKDKESGNSSQPSVLRSMLTTMPTRVTFMNEVQNFLSQPPTKTRRNRAVIMTKALMKDALGVLLDPNTDELLKDYVPPEKKKDEEKPGKDKERDGTPVRGRKMSVAIDLTDHSSLEFRAWARRMFSTVKTSRGEDALAFDGKPVVVEDDIYETIVICHSQGNHCSTDETAKLVDLEHSWVPRALIEAFVQKCPGCPLENKATSTTTKPKKRKSVRGAGGPKRKPAAVRRGKKAQDGEGSRRSRKSGGKEASPEESDGEENDQEEDELKESGDEAGPSDVKTELKSDHDPDPTAEDQDNDQDQDQDQDEPDLEPDAEAIDDMDDAEEPEMESEDEHVSAPSSSRPKNA</sequence>
<feature type="compositionally biased region" description="Low complexity" evidence="1">
    <location>
        <begin position="290"/>
        <end position="314"/>
    </location>
</feature>
<feature type="region of interest" description="Disordered" evidence="1">
    <location>
        <begin position="1061"/>
        <end position="1213"/>
    </location>
</feature>
<dbReference type="Gene3D" id="4.10.240.10">
    <property type="entry name" value="Zn(2)-C6 fungal-type DNA-binding domain"/>
    <property type="match status" value="1"/>
</dbReference>
<feature type="non-terminal residue" evidence="3">
    <location>
        <position position="1"/>
    </location>
</feature>
<dbReference type="Proteomes" id="UP000663826">
    <property type="component" value="Unassembled WGS sequence"/>
</dbReference>
<feature type="compositionally biased region" description="Basic and acidic residues" evidence="1">
    <location>
        <begin position="413"/>
        <end position="449"/>
    </location>
</feature>
<feature type="compositionally biased region" description="Basic residues" evidence="1">
    <location>
        <begin position="1073"/>
        <end position="1097"/>
    </location>
</feature>
<feature type="domain" description="Zn(2)-C6 fungal-type" evidence="2">
    <location>
        <begin position="17"/>
        <end position="46"/>
    </location>
</feature>
<feature type="region of interest" description="Disordered" evidence="1">
    <location>
        <begin position="542"/>
        <end position="883"/>
    </location>
</feature>
<feature type="compositionally biased region" description="Acidic residues" evidence="1">
    <location>
        <begin position="1118"/>
        <end position="1133"/>
    </location>
</feature>
<dbReference type="EMBL" id="CAJMWQ010000708">
    <property type="protein sequence ID" value="CAE6371483.1"/>
    <property type="molecule type" value="Genomic_DNA"/>
</dbReference>
<feature type="compositionally biased region" description="Basic and acidic residues" evidence="1">
    <location>
        <begin position="542"/>
        <end position="671"/>
    </location>
</feature>
<evidence type="ECO:0000313" key="4">
    <source>
        <dbReference type="Proteomes" id="UP000663826"/>
    </source>
</evidence>
<dbReference type="SUPFAM" id="SSF57701">
    <property type="entry name" value="Zn2/Cys6 DNA-binding domain"/>
    <property type="match status" value="2"/>
</dbReference>